<sequence length="126" mass="13654">MRKSKQNLSWLGSVTSLLAVATCYGTLAAVSLLSLIGVSVNIDEAVLVKMITGLLVLALSGMLYSWRSHRHPGPLILSLGAAALLLWVFYGQYSKPLELTGFALLVIASLWDFRAKRRVCNASTCD</sequence>
<proteinExistence type="predicted"/>
<keyword evidence="1" id="KW-0812">Transmembrane</keyword>
<keyword evidence="1" id="KW-0472">Membrane</keyword>
<dbReference type="EMBL" id="UOFZ01000179">
    <property type="protein sequence ID" value="VAX14573.1"/>
    <property type="molecule type" value="Genomic_DNA"/>
</dbReference>
<accession>A0A3B1BQU5</accession>
<dbReference type="GO" id="GO:0015097">
    <property type="term" value="F:mercury ion transmembrane transporter activity"/>
    <property type="evidence" value="ECO:0007669"/>
    <property type="project" value="InterPro"/>
</dbReference>
<dbReference type="Pfam" id="PF03203">
    <property type="entry name" value="MerC"/>
    <property type="match status" value="1"/>
</dbReference>
<feature type="transmembrane region" description="Helical" evidence="1">
    <location>
        <begin position="96"/>
        <end position="113"/>
    </location>
</feature>
<gene>
    <name evidence="2" type="ORF">MNBD_GAMMA24-1595</name>
</gene>
<organism evidence="2">
    <name type="scientific">hydrothermal vent metagenome</name>
    <dbReference type="NCBI Taxonomy" id="652676"/>
    <lineage>
        <taxon>unclassified sequences</taxon>
        <taxon>metagenomes</taxon>
        <taxon>ecological metagenomes</taxon>
    </lineage>
</organism>
<keyword evidence="1" id="KW-1133">Transmembrane helix</keyword>
<dbReference type="InterPro" id="IPR004891">
    <property type="entry name" value="Mercury-R_MerC"/>
</dbReference>
<reference evidence="2" key="1">
    <citation type="submission" date="2018-06" db="EMBL/GenBank/DDBJ databases">
        <authorList>
            <person name="Zhirakovskaya E."/>
        </authorList>
    </citation>
    <scope>NUCLEOTIDE SEQUENCE</scope>
</reference>
<name>A0A3B1BQU5_9ZZZZ</name>
<dbReference type="AlphaFoldDB" id="A0A3B1BQU5"/>
<feature type="transmembrane region" description="Helical" evidence="1">
    <location>
        <begin position="73"/>
        <end position="90"/>
    </location>
</feature>
<protein>
    <recommendedName>
        <fullName evidence="3">MerC domain-containing protein</fullName>
    </recommendedName>
</protein>
<feature type="transmembrane region" description="Helical" evidence="1">
    <location>
        <begin position="46"/>
        <end position="66"/>
    </location>
</feature>
<feature type="transmembrane region" description="Helical" evidence="1">
    <location>
        <begin position="12"/>
        <end position="40"/>
    </location>
</feature>
<evidence type="ECO:0000313" key="2">
    <source>
        <dbReference type="EMBL" id="VAX14573.1"/>
    </source>
</evidence>
<dbReference type="GO" id="GO:0016020">
    <property type="term" value="C:membrane"/>
    <property type="evidence" value="ECO:0007669"/>
    <property type="project" value="InterPro"/>
</dbReference>
<evidence type="ECO:0008006" key="3">
    <source>
        <dbReference type="Google" id="ProtNLM"/>
    </source>
</evidence>
<evidence type="ECO:0000256" key="1">
    <source>
        <dbReference type="SAM" id="Phobius"/>
    </source>
</evidence>